<evidence type="ECO:0000313" key="1">
    <source>
        <dbReference type="EMBL" id="VDP49188.1"/>
    </source>
</evidence>
<proteinExistence type="predicted"/>
<keyword evidence="2" id="KW-1185">Reference proteome</keyword>
<evidence type="ECO:0000313" key="2">
    <source>
        <dbReference type="Proteomes" id="UP000269396"/>
    </source>
</evidence>
<accession>A0A183P4L9</accession>
<organism evidence="1 2">
    <name type="scientific">Schistosoma mattheei</name>
    <dbReference type="NCBI Taxonomy" id="31246"/>
    <lineage>
        <taxon>Eukaryota</taxon>
        <taxon>Metazoa</taxon>
        <taxon>Spiralia</taxon>
        <taxon>Lophotrochozoa</taxon>
        <taxon>Platyhelminthes</taxon>
        <taxon>Trematoda</taxon>
        <taxon>Digenea</taxon>
        <taxon>Strigeidida</taxon>
        <taxon>Schistosomatoidea</taxon>
        <taxon>Schistosomatidae</taxon>
        <taxon>Schistosoma</taxon>
    </lineage>
</organism>
<sequence>MYGCVDESLYEALTTSVVGEVVAVIHDPLIGPETFISETCPVAASKLIVPKTHCTSTDLSSSQKVDILLNAHEIVAVPVHEERQNESSSIMKTTASNRAHHSTTKLSDGCTYRGSLVVLPDMSYHNGLHVLVQIS</sequence>
<dbReference type="Proteomes" id="UP000269396">
    <property type="component" value="Unassembled WGS sequence"/>
</dbReference>
<dbReference type="EMBL" id="UZAL01029595">
    <property type="protein sequence ID" value="VDP49188.1"/>
    <property type="molecule type" value="Genomic_DNA"/>
</dbReference>
<dbReference type="AlphaFoldDB" id="A0A183P4L9"/>
<gene>
    <name evidence="1" type="ORF">SMTD_LOCUS9305</name>
</gene>
<protein>
    <submittedName>
        <fullName evidence="1">Uncharacterized protein</fullName>
    </submittedName>
</protein>
<reference evidence="1 2" key="1">
    <citation type="submission" date="2018-11" db="EMBL/GenBank/DDBJ databases">
        <authorList>
            <consortium name="Pathogen Informatics"/>
        </authorList>
    </citation>
    <scope>NUCLEOTIDE SEQUENCE [LARGE SCALE GENOMIC DNA]</scope>
    <source>
        <strain>Denwood</strain>
        <strain evidence="2">Zambia</strain>
    </source>
</reference>
<name>A0A183P4L9_9TREM</name>